<feature type="region of interest" description="Disordered" evidence="5">
    <location>
        <begin position="54"/>
        <end position="76"/>
    </location>
</feature>
<keyword evidence="2 6" id="KW-0812">Transmembrane</keyword>
<dbReference type="AlphaFoldDB" id="A0AAU7DTJ8"/>
<accession>A0AAU7DTJ8</accession>
<evidence type="ECO:0000256" key="3">
    <source>
        <dbReference type="ARBA" id="ARBA00022989"/>
    </source>
</evidence>
<gene>
    <name evidence="7" type="ORF">P8935_12285</name>
</gene>
<dbReference type="InterPro" id="IPR007343">
    <property type="entry name" value="Uncharacterised_pept_Zn_put"/>
</dbReference>
<evidence type="ECO:0000256" key="2">
    <source>
        <dbReference type="ARBA" id="ARBA00022692"/>
    </source>
</evidence>
<evidence type="ECO:0000313" key="7">
    <source>
        <dbReference type="EMBL" id="XBH20071.1"/>
    </source>
</evidence>
<dbReference type="PANTHER" id="PTHR30168:SF0">
    <property type="entry name" value="INNER MEMBRANE PROTEIN"/>
    <property type="match status" value="1"/>
</dbReference>
<dbReference type="RefSeq" id="WP_348265296.1">
    <property type="nucleotide sequence ID" value="NZ_CP121196.1"/>
</dbReference>
<proteinExistence type="predicted"/>
<dbReference type="EMBL" id="CP121196">
    <property type="protein sequence ID" value="XBH20071.1"/>
    <property type="molecule type" value="Genomic_DNA"/>
</dbReference>
<keyword evidence="4 6" id="KW-0472">Membrane</keyword>
<dbReference type="Pfam" id="PF04228">
    <property type="entry name" value="Zn_peptidase"/>
    <property type="match status" value="1"/>
</dbReference>
<dbReference type="PANTHER" id="PTHR30168">
    <property type="entry name" value="PUTATIVE MEMBRANE PROTEIN YPFJ"/>
    <property type="match status" value="1"/>
</dbReference>
<evidence type="ECO:0000256" key="1">
    <source>
        <dbReference type="ARBA" id="ARBA00004167"/>
    </source>
</evidence>
<organism evidence="7">
    <name type="scientific">Telmatobacter sp. DSM 110680</name>
    <dbReference type="NCBI Taxonomy" id="3036704"/>
    <lineage>
        <taxon>Bacteria</taxon>
        <taxon>Pseudomonadati</taxon>
        <taxon>Acidobacteriota</taxon>
        <taxon>Terriglobia</taxon>
        <taxon>Terriglobales</taxon>
        <taxon>Acidobacteriaceae</taxon>
        <taxon>Telmatobacter</taxon>
    </lineage>
</organism>
<feature type="compositionally biased region" description="Low complexity" evidence="5">
    <location>
        <begin position="60"/>
        <end position="74"/>
    </location>
</feature>
<evidence type="ECO:0000256" key="4">
    <source>
        <dbReference type="ARBA" id="ARBA00023136"/>
    </source>
</evidence>
<reference evidence="7" key="1">
    <citation type="submission" date="2023-03" db="EMBL/GenBank/DDBJ databases">
        <title>Edaphobacter sp.</title>
        <authorList>
            <person name="Huber K.J."/>
            <person name="Papendorf J."/>
            <person name="Pilke C."/>
            <person name="Bunk B."/>
            <person name="Sproeer C."/>
            <person name="Pester M."/>
        </authorList>
    </citation>
    <scope>NUCLEOTIDE SEQUENCE</scope>
    <source>
        <strain evidence="7">DSM 110680</strain>
    </source>
</reference>
<evidence type="ECO:0000256" key="5">
    <source>
        <dbReference type="SAM" id="MobiDB-lite"/>
    </source>
</evidence>
<dbReference type="GO" id="GO:0016020">
    <property type="term" value="C:membrane"/>
    <property type="evidence" value="ECO:0007669"/>
    <property type="project" value="UniProtKB-SubCell"/>
</dbReference>
<name>A0AAU7DTJ8_9BACT</name>
<sequence>MEWQDEGVSSDIEDRRGSSGGGFGFGGGMGIGGFILVLIISVITGRNFFAGGGGQTDVDPGPGAAQGAPSGPVAEAPGEDRDVHLISFVLNDTQNTWSKIFAAHGRQYRHAKLVLYRDVTYSGCGTAQATTGPFYCPEDEKVYIDLSFWQELKHFGGDTGDFAQAYVVAHELGHHVQKLLGIEQRMRRLSQQDEGEQNPLSVDLELQADCFAGVWGHSTEQRNIVHEDDIASALKAAAAVGDDHLQKMSGRAVSPETWTHGSSAQRTEWFKRGLQGGDVNSCPTFDGKLAP</sequence>
<comment type="subcellular location">
    <subcellularLocation>
        <location evidence="1">Membrane</location>
        <topology evidence="1">Single-pass membrane protein</topology>
    </subcellularLocation>
</comment>
<evidence type="ECO:0000256" key="6">
    <source>
        <dbReference type="SAM" id="Phobius"/>
    </source>
</evidence>
<keyword evidence="3 6" id="KW-1133">Transmembrane helix</keyword>
<feature type="transmembrane region" description="Helical" evidence="6">
    <location>
        <begin position="20"/>
        <end position="43"/>
    </location>
</feature>
<protein>
    <submittedName>
        <fullName evidence="7">Neutral zinc metallopeptidase</fullName>
    </submittedName>
</protein>